<organism evidence="1 2">
    <name type="scientific">Liparis tanakae</name>
    <name type="common">Tanaka's snailfish</name>
    <dbReference type="NCBI Taxonomy" id="230148"/>
    <lineage>
        <taxon>Eukaryota</taxon>
        <taxon>Metazoa</taxon>
        <taxon>Chordata</taxon>
        <taxon>Craniata</taxon>
        <taxon>Vertebrata</taxon>
        <taxon>Euteleostomi</taxon>
        <taxon>Actinopterygii</taxon>
        <taxon>Neopterygii</taxon>
        <taxon>Teleostei</taxon>
        <taxon>Neoteleostei</taxon>
        <taxon>Acanthomorphata</taxon>
        <taxon>Eupercaria</taxon>
        <taxon>Perciformes</taxon>
        <taxon>Cottioidei</taxon>
        <taxon>Cottales</taxon>
        <taxon>Liparidae</taxon>
        <taxon>Liparis</taxon>
    </lineage>
</organism>
<evidence type="ECO:0000313" key="2">
    <source>
        <dbReference type="Proteomes" id="UP000314294"/>
    </source>
</evidence>
<reference evidence="1 2" key="1">
    <citation type="submission" date="2019-03" db="EMBL/GenBank/DDBJ databases">
        <title>First draft genome of Liparis tanakae, snailfish: a comprehensive survey of snailfish specific genes.</title>
        <authorList>
            <person name="Kim W."/>
            <person name="Song I."/>
            <person name="Jeong J.-H."/>
            <person name="Kim D."/>
            <person name="Kim S."/>
            <person name="Ryu S."/>
            <person name="Song J.Y."/>
            <person name="Lee S.K."/>
        </authorList>
    </citation>
    <scope>NUCLEOTIDE SEQUENCE [LARGE SCALE GENOMIC DNA]</scope>
    <source>
        <tissue evidence="1">Muscle</tissue>
    </source>
</reference>
<protein>
    <submittedName>
        <fullName evidence="1">Uncharacterized protein</fullName>
    </submittedName>
</protein>
<comment type="caution">
    <text evidence="1">The sequence shown here is derived from an EMBL/GenBank/DDBJ whole genome shotgun (WGS) entry which is preliminary data.</text>
</comment>
<evidence type="ECO:0000313" key="1">
    <source>
        <dbReference type="EMBL" id="TNN70913.1"/>
    </source>
</evidence>
<gene>
    <name evidence="1" type="ORF">EYF80_018898</name>
</gene>
<keyword evidence="2" id="KW-1185">Reference proteome</keyword>
<dbReference type="EMBL" id="SRLO01000157">
    <property type="protein sequence ID" value="TNN70913.1"/>
    <property type="molecule type" value="Genomic_DNA"/>
</dbReference>
<accession>A0A4Z2I115</accession>
<dbReference type="AlphaFoldDB" id="A0A4Z2I115"/>
<sequence>MKFTQHFIFWSNSKQLPFDNSETFNNIVGNSVAVARFTADTEETEQDTGRPLPQRTHKILSDSWI</sequence>
<proteinExistence type="predicted"/>
<dbReference type="Proteomes" id="UP000314294">
    <property type="component" value="Unassembled WGS sequence"/>
</dbReference>
<name>A0A4Z2I115_9TELE</name>